<organism evidence="2 3">
    <name type="scientific">Streptomyces clavuligerus</name>
    <dbReference type="NCBI Taxonomy" id="1901"/>
    <lineage>
        <taxon>Bacteria</taxon>
        <taxon>Bacillati</taxon>
        <taxon>Actinomycetota</taxon>
        <taxon>Actinomycetes</taxon>
        <taxon>Kitasatosporales</taxon>
        <taxon>Streptomycetaceae</taxon>
        <taxon>Streptomyces</taxon>
    </lineage>
</organism>
<evidence type="ECO:0000256" key="1">
    <source>
        <dbReference type="SAM" id="MobiDB-lite"/>
    </source>
</evidence>
<evidence type="ECO:0000313" key="3">
    <source>
        <dbReference type="Proteomes" id="UP000002357"/>
    </source>
</evidence>
<dbReference type="Proteomes" id="UP000002357">
    <property type="component" value="Chromosome"/>
</dbReference>
<feature type="compositionally biased region" description="Basic residues" evidence="1">
    <location>
        <begin position="114"/>
        <end position="124"/>
    </location>
</feature>
<protein>
    <submittedName>
        <fullName evidence="2">Uncharacterized protein</fullName>
    </submittedName>
</protein>
<keyword evidence="3" id="KW-1185">Reference proteome</keyword>
<proteinExistence type="predicted"/>
<feature type="compositionally biased region" description="Polar residues" evidence="1">
    <location>
        <begin position="1"/>
        <end position="14"/>
    </location>
</feature>
<feature type="compositionally biased region" description="Basic and acidic residues" evidence="1">
    <location>
        <begin position="125"/>
        <end position="139"/>
    </location>
</feature>
<feature type="region of interest" description="Disordered" evidence="1">
    <location>
        <begin position="1"/>
        <end position="139"/>
    </location>
</feature>
<sequence length="139" mass="14969">MTASPRVSRASRQPYSARVRERASSDGSLRPALDSLRAETASSPRAAALRATTAENGSSARKGSITSSTSSTSVTSRTSHGSSGRAPRRTPSRVRTADRVQAFRVRTADLGRTSRVRARGRRASRGQDRCRQSPDGRVR</sequence>
<accession>E2PVE7</accession>
<dbReference type="EMBL" id="CM000913">
    <property type="protein sequence ID" value="EFG07861.1"/>
    <property type="molecule type" value="Genomic_DNA"/>
</dbReference>
<evidence type="ECO:0000313" key="2">
    <source>
        <dbReference type="EMBL" id="EFG07861.1"/>
    </source>
</evidence>
<gene>
    <name evidence="2" type="ORF">SCLAV_2789</name>
</gene>
<name>E2PVE7_STRCL</name>
<reference evidence="2" key="1">
    <citation type="journal article" date="2010" name="Genome Biol. Evol.">
        <title>The sequence of a 1.8-mb bacterial linear plasmid reveals a rich evolutionary reservoir of secondary metabolic pathways.</title>
        <authorList>
            <person name="Medema M.H."/>
            <person name="Trefzer A."/>
            <person name="Kovalchuk A."/>
            <person name="van den Berg M."/>
            <person name="Mueller U."/>
            <person name="Heijne W."/>
            <person name="Wu L."/>
            <person name="Alam M.T."/>
            <person name="Ronning C.M."/>
            <person name="Nierman W.C."/>
            <person name="Bovenberg R.A.L."/>
            <person name="Breitling R."/>
            <person name="Takano E."/>
        </authorList>
    </citation>
    <scope>NUCLEOTIDE SEQUENCE [LARGE SCALE GENOMIC DNA]</scope>
    <source>
        <strain evidence="2">ATCC 27064</strain>
    </source>
</reference>
<feature type="compositionally biased region" description="Low complexity" evidence="1">
    <location>
        <begin position="57"/>
        <end position="85"/>
    </location>
</feature>
<dbReference type="AlphaFoldDB" id="E2PVE7"/>